<evidence type="ECO:0000313" key="3">
    <source>
        <dbReference type="Proteomes" id="UP000256541"/>
    </source>
</evidence>
<gene>
    <name evidence="2" type="ORF">B7R22_01270</name>
</gene>
<dbReference type="InterPro" id="IPR036188">
    <property type="entry name" value="FAD/NAD-bd_sf"/>
</dbReference>
<dbReference type="Proteomes" id="UP000256541">
    <property type="component" value="Unassembled WGS sequence"/>
</dbReference>
<dbReference type="InterPro" id="IPR015904">
    <property type="entry name" value="Sulphide_quinone_reductase"/>
</dbReference>
<dbReference type="AlphaFoldDB" id="A0A3E0W5A1"/>
<evidence type="ECO:0000313" key="2">
    <source>
        <dbReference type="EMBL" id="RFA16965.1"/>
    </source>
</evidence>
<dbReference type="InterPro" id="IPR023753">
    <property type="entry name" value="FAD/NAD-binding_dom"/>
</dbReference>
<feature type="domain" description="FAD/NAD(P)-binding" evidence="1">
    <location>
        <begin position="12"/>
        <end position="309"/>
    </location>
</feature>
<protein>
    <submittedName>
        <fullName evidence="2">Pyridine nucleotide-disulfide oxidoreductase</fullName>
    </submittedName>
</protein>
<dbReference type="SUPFAM" id="SSF51905">
    <property type="entry name" value="FAD/NAD(P)-binding domain"/>
    <property type="match status" value="2"/>
</dbReference>
<dbReference type="GO" id="GO:0070221">
    <property type="term" value="P:sulfide oxidation, using sulfide:quinone oxidoreductase"/>
    <property type="evidence" value="ECO:0007669"/>
    <property type="project" value="TreeGrafter"/>
</dbReference>
<dbReference type="Gene3D" id="3.50.50.60">
    <property type="entry name" value="FAD/NAD(P)-binding domain"/>
    <property type="match status" value="2"/>
</dbReference>
<name>A0A3E0W5A1_9MICO</name>
<dbReference type="GO" id="GO:0071949">
    <property type="term" value="F:FAD binding"/>
    <property type="evidence" value="ECO:0007669"/>
    <property type="project" value="TreeGrafter"/>
</dbReference>
<accession>A0A3E0W5A1</accession>
<proteinExistence type="predicted"/>
<dbReference type="RefSeq" id="WP_116410016.1">
    <property type="nucleotide sequence ID" value="NZ_NBXB01000006.1"/>
</dbReference>
<dbReference type="PANTHER" id="PTHR10632:SF2">
    <property type="entry name" value="SULFIDE:QUINONE OXIDOREDUCTASE, MITOCHONDRIAL"/>
    <property type="match status" value="1"/>
</dbReference>
<dbReference type="EMBL" id="NBXB01000006">
    <property type="protein sequence ID" value="RFA16965.1"/>
    <property type="molecule type" value="Genomic_DNA"/>
</dbReference>
<evidence type="ECO:0000259" key="1">
    <source>
        <dbReference type="Pfam" id="PF07992"/>
    </source>
</evidence>
<dbReference type="OrthoDB" id="9802771at2"/>
<reference evidence="2 3" key="1">
    <citation type="submission" date="2017-04" db="EMBL/GenBank/DDBJ databases">
        <title>Comparative genome analysis of Subtercola boreus.</title>
        <authorList>
            <person name="Cho Y.-J."/>
            <person name="Cho A."/>
            <person name="Kim O.-S."/>
            <person name="Lee J.-I."/>
        </authorList>
    </citation>
    <scope>NUCLEOTIDE SEQUENCE [LARGE SCALE GENOMIC DNA]</scope>
    <source>
        <strain evidence="2 3">P27479</strain>
    </source>
</reference>
<organism evidence="2 3">
    <name type="scientific">Subtercola boreus</name>
    <dbReference type="NCBI Taxonomy" id="120213"/>
    <lineage>
        <taxon>Bacteria</taxon>
        <taxon>Bacillati</taxon>
        <taxon>Actinomycetota</taxon>
        <taxon>Actinomycetes</taxon>
        <taxon>Micrococcales</taxon>
        <taxon>Microbacteriaceae</taxon>
        <taxon>Subtercola</taxon>
    </lineage>
</organism>
<dbReference type="Pfam" id="PF07992">
    <property type="entry name" value="Pyr_redox_2"/>
    <property type="match status" value="1"/>
</dbReference>
<dbReference type="PRINTS" id="PR00420">
    <property type="entry name" value="RNGMNOXGNASE"/>
</dbReference>
<dbReference type="PANTHER" id="PTHR10632">
    <property type="entry name" value="SULFIDE:QUINONE OXIDOREDUCTASE"/>
    <property type="match status" value="1"/>
</dbReference>
<comment type="caution">
    <text evidence="2">The sequence shown here is derived from an EMBL/GenBank/DDBJ whole genome shotgun (WGS) entry which is preliminary data.</text>
</comment>
<dbReference type="GO" id="GO:0070224">
    <property type="term" value="F:sulfide:quinone oxidoreductase activity"/>
    <property type="evidence" value="ECO:0007669"/>
    <property type="project" value="TreeGrafter"/>
</dbReference>
<sequence>MSDTSTGIQHHTVVIIGGGNAGLSVAGRLRRYGVQDVAVIEPRETHLYQPMFSHIAGGTAPAGLATRPQESVIPRGVSWIRARVGSIDPEAKTVTLASGRSISYGQLVVCPGIQKDWDAVPGLVEAMESPAGISNYEFGYAQKAWKVLSSTRTGTVVFTQPAGPATCAGASQKPMYLACDHWRETGVLKDIRVVLVVPTPTLFGMSMIDRELERKVAEYGIDVRYSSELAAVDAAQKSVVVSGPGGSAERLAYDVLHAVPPQSAPDWLAQTGLADPASPGGFIEVDALTLRHARYPDVWALGDAAATINSKSGGALRQQTLVLAKNLAAALKGKPLPQVYNGYSVCPFTVSRTTVVFSEFDDRYRPKPTIPFWKGLAKERRATFIADRYVLPWVYWNLILKGRA</sequence>